<proteinExistence type="predicted"/>
<feature type="region of interest" description="Disordered" evidence="1">
    <location>
        <begin position="31"/>
        <end position="72"/>
    </location>
</feature>
<comment type="caution">
    <text evidence="2">The sequence shown here is derived from an EMBL/GenBank/DDBJ whole genome shotgun (WGS) entry which is preliminary data.</text>
</comment>
<gene>
    <name evidence="2" type="ORF">HanXRQr2_Chr11g0473281</name>
</gene>
<reference evidence="2" key="2">
    <citation type="submission" date="2020-06" db="EMBL/GenBank/DDBJ databases">
        <title>Helianthus annuus Genome sequencing and assembly Release 2.</title>
        <authorList>
            <person name="Gouzy J."/>
            <person name="Langlade N."/>
            <person name="Munos S."/>
        </authorList>
    </citation>
    <scope>NUCLEOTIDE SEQUENCE</scope>
    <source>
        <tissue evidence="2">Leaves</tissue>
    </source>
</reference>
<dbReference type="Gramene" id="mRNA:HanXRQr2_Chr11g0473281">
    <property type="protein sequence ID" value="CDS:HanXRQr2_Chr11g0473281.1"/>
    <property type="gene ID" value="HanXRQr2_Chr11g0473281"/>
</dbReference>
<organism evidence="2 3">
    <name type="scientific">Helianthus annuus</name>
    <name type="common">Common sunflower</name>
    <dbReference type="NCBI Taxonomy" id="4232"/>
    <lineage>
        <taxon>Eukaryota</taxon>
        <taxon>Viridiplantae</taxon>
        <taxon>Streptophyta</taxon>
        <taxon>Embryophyta</taxon>
        <taxon>Tracheophyta</taxon>
        <taxon>Spermatophyta</taxon>
        <taxon>Magnoliopsida</taxon>
        <taxon>eudicotyledons</taxon>
        <taxon>Gunneridae</taxon>
        <taxon>Pentapetalae</taxon>
        <taxon>asterids</taxon>
        <taxon>campanulids</taxon>
        <taxon>Asterales</taxon>
        <taxon>Asteraceae</taxon>
        <taxon>Asteroideae</taxon>
        <taxon>Heliantheae alliance</taxon>
        <taxon>Heliantheae</taxon>
        <taxon>Helianthus</taxon>
    </lineage>
</organism>
<dbReference type="EMBL" id="MNCJ02000326">
    <property type="protein sequence ID" value="KAF5780563.1"/>
    <property type="molecule type" value="Genomic_DNA"/>
</dbReference>
<evidence type="ECO:0000313" key="3">
    <source>
        <dbReference type="Proteomes" id="UP000215914"/>
    </source>
</evidence>
<protein>
    <submittedName>
        <fullName evidence="2">Uncharacterized protein</fullName>
    </submittedName>
</protein>
<evidence type="ECO:0000313" key="2">
    <source>
        <dbReference type="EMBL" id="KAF5780563.1"/>
    </source>
</evidence>
<keyword evidence="3" id="KW-1185">Reference proteome</keyword>
<evidence type="ECO:0000256" key="1">
    <source>
        <dbReference type="SAM" id="MobiDB-lite"/>
    </source>
</evidence>
<accession>A0A9K3MZ58</accession>
<feature type="compositionally biased region" description="Polar residues" evidence="1">
    <location>
        <begin position="61"/>
        <end position="72"/>
    </location>
</feature>
<dbReference type="AlphaFoldDB" id="A0A9K3MZ58"/>
<sequence>MVAKDDKGNEKHGSMHKNKAIRQQFLHYSKFSTGRAQPTRPRAEHPADKCPVQVTGHGPCSPNTLQASVSFL</sequence>
<reference evidence="2" key="1">
    <citation type="journal article" date="2017" name="Nature">
        <title>The sunflower genome provides insights into oil metabolism, flowering and Asterid evolution.</title>
        <authorList>
            <person name="Badouin H."/>
            <person name="Gouzy J."/>
            <person name="Grassa C.J."/>
            <person name="Murat F."/>
            <person name="Staton S.E."/>
            <person name="Cottret L."/>
            <person name="Lelandais-Briere C."/>
            <person name="Owens G.L."/>
            <person name="Carrere S."/>
            <person name="Mayjonade B."/>
            <person name="Legrand L."/>
            <person name="Gill N."/>
            <person name="Kane N.C."/>
            <person name="Bowers J.E."/>
            <person name="Hubner S."/>
            <person name="Bellec A."/>
            <person name="Berard A."/>
            <person name="Berges H."/>
            <person name="Blanchet N."/>
            <person name="Boniface M.C."/>
            <person name="Brunel D."/>
            <person name="Catrice O."/>
            <person name="Chaidir N."/>
            <person name="Claudel C."/>
            <person name="Donnadieu C."/>
            <person name="Faraut T."/>
            <person name="Fievet G."/>
            <person name="Helmstetter N."/>
            <person name="King M."/>
            <person name="Knapp S.J."/>
            <person name="Lai Z."/>
            <person name="Le Paslier M.C."/>
            <person name="Lippi Y."/>
            <person name="Lorenzon L."/>
            <person name="Mandel J.R."/>
            <person name="Marage G."/>
            <person name="Marchand G."/>
            <person name="Marquand E."/>
            <person name="Bret-Mestries E."/>
            <person name="Morien E."/>
            <person name="Nambeesan S."/>
            <person name="Nguyen T."/>
            <person name="Pegot-Espagnet P."/>
            <person name="Pouilly N."/>
            <person name="Raftis F."/>
            <person name="Sallet E."/>
            <person name="Schiex T."/>
            <person name="Thomas J."/>
            <person name="Vandecasteele C."/>
            <person name="Vares D."/>
            <person name="Vear F."/>
            <person name="Vautrin S."/>
            <person name="Crespi M."/>
            <person name="Mangin B."/>
            <person name="Burke J.M."/>
            <person name="Salse J."/>
            <person name="Munos S."/>
            <person name="Vincourt P."/>
            <person name="Rieseberg L.H."/>
            <person name="Langlade N.B."/>
        </authorList>
    </citation>
    <scope>NUCLEOTIDE SEQUENCE</scope>
    <source>
        <tissue evidence="2">Leaves</tissue>
    </source>
</reference>
<name>A0A9K3MZ58_HELAN</name>
<dbReference type="Proteomes" id="UP000215914">
    <property type="component" value="Unassembled WGS sequence"/>
</dbReference>